<sequence length="102" mass="11706">MNNHTENFEGIKLDIQAVGVELSDVIHNNIREKISKLKRHASKIDSVDVYFKEEANHATNTKSVRMRVGVPGNDVFAQDEGDNWYQLLDNVEEKLKRQLGKK</sequence>
<dbReference type="EMBL" id="JAHWXQ010000003">
    <property type="protein sequence ID" value="MBW3365883.1"/>
    <property type="molecule type" value="Genomic_DNA"/>
</dbReference>
<dbReference type="InterPro" id="IPR036567">
    <property type="entry name" value="RHF-like"/>
</dbReference>
<reference evidence="1 2" key="1">
    <citation type="submission" date="2021-07" db="EMBL/GenBank/DDBJ databases">
        <authorList>
            <person name="Kim M.K."/>
        </authorList>
    </citation>
    <scope>NUCLEOTIDE SEQUENCE [LARGE SCALE GENOMIC DNA]</scope>
    <source>
        <strain evidence="1 2">HLY7-15</strain>
    </source>
</reference>
<accession>A0ABS6XEC3</accession>
<comment type="caution">
    <text evidence="1">The sequence shown here is derived from an EMBL/GenBank/DDBJ whole genome shotgun (WGS) entry which is preliminary data.</text>
</comment>
<evidence type="ECO:0000313" key="2">
    <source>
        <dbReference type="Proteomes" id="UP000774935"/>
    </source>
</evidence>
<dbReference type="Pfam" id="PF02482">
    <property type="entry name" value="Ribosomal_S30AE"/>
    <property type="match status" value="1"/>
</dbReference>
<dbReference type="RefSeq" id="WP_199110393.1">
    <property type="nucleotide sequence ID" value="NZ_JAHWXQ010000003.1"/>
</dbReference>
<name>A0ABS6XEC3_9BACT</name>
<dbReference type="InterPro" id="IPR003489">
    <property type="entry name" value="RHF/RaiA"/>
</dbReference>
<keyword evidence="2" id="KW-1185">Reference proteome</keyword>
<dbReference type="SUPFAM" id="SSF69754">
    <property type="entry name" value="Ribosome binding protein Y (YfiA homologue)"/>
    <property type="match status" value="1"/>
</dbReference>
<dbReference type="Proteomes" id="UP000774935">
    <property type="component" value="Unassembled WGS sequence"/>
</dbReference>
<gene>
    <name evidence="1" type="primary">raiA</name>
    <name evidence="1" type="ORF">KYK27_12555</name>
</gene>
<dbReference type="NCBIfam" id="TIGR00741">
    <property type="entry name" value="yfiA"/>
    <property type="match status" value="1"/>
</dbReference>
<proteinExistence type="predicted"/>
<protein>
    <submittedName>
        <fullName evidence="1">Ribosome-associated translation inhibitor RaiA</fullName>
    </submittedName>
</protein>
<organism evidence="1 2">
    <name type="scientific">Pontibacter populi</name>
    <dbReference type="NCBI Taxonomy" id="890055"/>
    <lineage>
        <taxon>Bacteria</taxon>
        <taxon>Pseudomonadati</taxon>
        <taxon>Bacteroidota</taxon>
        <taxon>Cytophagia</taxon>
        <taxon>Cytophagales</taxon>
        <taxon>Hymenobacteraceae</taxon>
        <taxon>Pontibacter</taxon>
    </lineage>
</organism>
<dbReference type="Gene3D" id="3.30.160.100">
    <property type="entry name" value="Ribosome hibernation promotion factor-like"/>
    <property type="match status" value="1"/>
</dbReference>
<evidence type="ECO:0000313" key="1">
    <source>
        <dbReference type="EMBL" id="MBW3365883.1"/>
    </source>
</evidence>